<accession>A0AAD9KS25</accession>
<dbReference type="CDD" id="cd00063">
    <property type="entry name" value="FN3"/>
    <property type="match status" value="1"/>
</dbReference>
<dbReference type="Gene3D" id="2.60.40.10">
    <property type="entry name" value="Immunoglobulins"/>
    <property type="match status" value="1"/>
</dbReference>
<evidence type="ECO:0000313" key="2">
    <source>
        <dbReference type="Proteomes" id="UP001209878"/>
    </source>
</evidence>
<dbReference type="PANTHER" id="PTHR16897:SF2">
    <property type="entry name" value="OS03G0226600 PROTEIN"/>
    <property type="match status" value="1"/>
</dbReference>
<comment type="caution">
    <text evidence="1">The sequence shown here is derived from an EMBL/GenBank/DDBJ whole genome shotgun (WGS) entry which is preliminary data.</text>
</comment>
<gene>
    <name evidence="1" type="ORF">NP493_715g02044</name>
</gene>
<dbReference type="InterPro" id="IPR036116">
    <property type="entry name" value="FN3_sf"/>
</dbReference>
<dbReference type="Proteomes" id="UP001209878">
    <property type="component" value="Unassembled WGS sequence"/>
</dbReference>
<organism evidence="1 2">
    <name type="scientific">Ridgeia piscesae</name>
    <name type="common">Tubeworm</name>
    <dbReference type="NCBI Taxonomy" id="27915"/>
    <lineage>
        <taxon>Eukaryota</taxon>
        <taxon>Metazoa</taxon>
        <taxon>Spiralia</taxon>
        <taxon>Lophotrochozoa</taxon>
        <taxon>Annelida</taxon>
        <taxon>Polychaeta</taxon>
        <taxon>Sedentaria</taxon>
        <taxon>Canalipalpata</taxon>
        <taxon>Sabellida</taxon>
        <taxon>Siboglinidae</taxon>
        <taxon>Ridgeia</taxon>
    </lineage>
</organism>
<sequence length="1359" mass="148620">MTSGQHGAGQAQLTLSHGRKYIIGVRAVTSTGRFIDAESNGFSVDASPPAISIVSIGAHATNGSVEAPLYQADNTSYTATWVVSDPESDMSEVWYYVGTYPEGDDIQIRTWAANINSIPIGSVQAASAGLPTILTLEARNAVSILIILQFELIISLKSTKLTLWQDTIDCQWGNFVDEESHVDYYKIGVGRGEGDDSVITFQLVDEGVTQFTVTGLSGKFVASGTYYVTVVAVNGAGLSSVVRSDVIFVKDNTPPQGGLVIELGHSVVLKSYDNATCSHTRLGMLTVSPVYEVAFGRTPGHTDISPFEPVPNGEFSYTATELNLTSIRRVFATVRAFNEAGLNATAVSNEASDVVSSDIQTHTTRVSANWDFSGDPCPVDTYEWTVYRVDGVVARPPQQLSADVVRIIANDVSLERGKSYYSVIQAVNKLGHVTTIRSDGFQVTSPDDAKSVGKVISAAGELGPCSVVPGTKENIAYYEVGAGISRTSPSQLTGVHPFVKVGLNKTWSLNNLRLTKNVVYYVTVRAYSDTGVAFFPMLRSGFVGKDTFVRLDGLSMAHDNRYMIRVMATDEVGACAFADGDFKVDVTAPLVGVLGVGKNLTDKDVFYTPYNDNLDASWDGVEDPESGIGRLVISLHSATNGSCSVVYSNQTDRVVEPLELSPSVTHYLFRNLHLKMDRVYYVELQATNGAGLRRTILSKPIVLDTADPFGGRVKDGHSFDTDVAFQSQNTEMLGVFKYLPVSSPPPPGRDYDMTTAKSDWNQLIHSHLRVVTGGWMDGVTFVQSQMLSGAVATKAEPYPTGQYKVYGTLGDGNTTRWLLVVWASTGPTAYEELSFDPSTDSHTYTLLIEEGKSTEEEVCATFHQYHMPRYNARHYVVFSMCDEDGVSEVDRDAVRRRRHAVVEVIRRRHLDTDSASVVQTPSSSSACILATAPVADIVRDNNTLSQPETKAYFANLKFPPLIAERPKPKDAFSEATDVPIVKFFAGVGSAERLDDVAPLRETLFHLDLPYNDEEPTVYQGQNHTIAVFFETADTESKGFEKFGANQERVWNSSLEGLLVDNETYYVTLIAVNWAGLNTTNRTTEIYLNETDRLQSATGSVAVTRQQEVFYMAWGMPLPETTMVKELNFSIGRRPHVDDIVSSTIVGGDYLGDVIVSAEGIYLGNDTSNLTVLTKYRDYKSDASVKFKPYIVNPPSTTDKTDRNLRNSATFINTPPVITSPLELFKKEGDNFTLMLTAVDAEHDKLVFALSNGPTPKGAVSVAPNGGLTYIAFPYYNGIDVILYTVTEVHVDGATPLSTDEQLLVFLSPVNDAPVLQLFELGWNIIPPDNKVYKDAPFNSPGTTYTPLEFLLGCLRRRQF</sequence>
<dbReference type="InterPro" id="IPR003961">
    <property type="entry name" value="FN3_dom"/>
</dbReference>
<proteinExistence type="predicted"/>
<name>A0AAD9KS25_RIDPI</name>
<dbReference type="InterPro" id="IPR013783">
    <property type="entry name" value="Ig-like_fold"/>
</dbReference>
<dbReference type="PANTHER" id="PTHR16897">
    <property type="entry name" value="OS10G0105400 PROTEIN"/>
    <property type="match status" value="1"/>
</dbReference>
<dbReference type="EMBL" id="JAODUO010000714">
    <property type="protein sequence ID" value="KAK2175678.1"/>
    <property type="molecule type" value="Genomic_DNA"/>
</dbReference>
<dbReference type="SUPFAM" id="SSF49265">
    <property type="entry name" value="Fibronectin type III"/>
    <property type="match status" value="1"/>
</dbReference>
<keyword evidence="2" id="KW-1185">Reference proteome</keyword>
<evidence type="ECO:0000313" key="1">
    <source>
        <dbReference type="EMBL" id="KAK2175678.1"/>
    </source>
</evidence>
<reference evidence="1" key="1">
    <citation type="journal article" date="2023" name="Mol. Biol. Evol.">
        <title>Third-Generation Sequencing Reveals the Adaptive Role of the Epigenome in Three Deep-Sea Polychaetes.</title>
        <authorList>
            <person name="Perez M."/>
            <person name="Aroh O."/>
            <person name="Sun Y."/>
            <person name="Lan Y."/>
            <person name="Juniper S.K."/>
            <person name="Young C.R."/>
            <person name="Angers B."/>
            <person name="Qian P.Y."/>
        </authorList>
    </citation>
    <scope>NUCLEOTIDE SEQUENCE</scope>
    <source>
        <strain evidence="1">R07B-5</strain>
    </source>
</reference>
<protein>
    <submittedName>
        <fullName evidence="1">Uncharacterized protein</fullName>
    </submittedName>
</protein>